<feature type="domain" description="N-acetyltransferase" evidence="1">
    <location>
        <begin position="63"/>
        <end position="209"/>
    </location>
</feature>
<evidence type="ECO:0000259" key="1">
    <source>
        <dbReference type="PROSITE" id="PS51186"/>
    </source>
</evidence>
<dbReference type="Proteomes" id="UP001369815">
    <property type="component" value="Unassembled WGS sequence"/>
</dbReference>
<proteinExistence type="predicted"/>
<dbReference type="EMBL" id="JBANMG010000001">
    <property type="protein sequence ID" value="KAK6958487.1"/>
    <property type="molecule type" value="Genomic_DNA"/>
</dbReference>
<dbReference type="InterPro" id="IPR052523">
    <property type="entry name" value="Trichothecene_AcTrans"/>
</dbReference>
<dbReference type="CDD" id="cd04301">
    <property type="entry name" value="NAT_SF"/>
    <property type="match status" value="1"/>
</dbReference>
<dbReference type="PANTHER" id="PTHR42791">
    <property type="entry name" value="GNAT FAMILY ACETYLTRANSFERASE"/>
    <property type="match status" value="1"/>
</dbReference>
<dbReference type="InterPro" id="IPR016181">
    <property type="entry name" value="Acyl_CoA_acyltransferase"/>
</dbReference>
<accession>A0AAX6N1E6</accession>
<sequence length="218" mass="24346">MPLSLTVAEQSDAARIAEIHMAAFGSNAMLLAQFPTPAVRNDLKKSIELKALADIEDPKTTVLVVRDSSLEPQNNAISFAKWSHPVRPEEDYVEPPWTWPVGTNLGVLNDWAKKTEAAQSHALGDAPCYRLTFMGTDPAYQGRGAASMMVRWGMEQSRIDLAPAYLESTIEAATFYKKLGFTALEKISLEYRLDDSNTPSTYEEISFLYRPPKWYPTP</sequence>
<dbReference type="PANTHER" id="PTHR42791:SF2">
    <property type="entry name" value="N-ACETYLTRANSFERASE DOMAIN-CONTAINING PROTEIN"/>
    <property type="match status" value="1"/>
</dbReference>
<organism evidence="2 3">
    <name type="scientific">Daldinia eschscholtzii</name>
    <dbReference type="NCBI Taxonomy" id="292717"/>
    <lineage>
        <taxon>Eukaryota</taxon>
        <taxon>Fungi</taxon>
        <taxon>Dikarya</taxon>
        <taxon>Ascomycota</taxon>
        <taxon>Pezizomycotina</taxon>
        <taxon>Sordariomycetes</taxon>
        <taxon>Xylariomycetidae</taxon>
        <taxon>Xylariales</taxon>
        <taxon>Hypoxylaceae</taxon>
        <taxon>Daldinia</taxon>
    </lineage>
</organism>
<name>A0AAX6N1E6_9PEZI</name>
<dbReference type="SUPFAM" id="SSF55729">
    <property type="entry name" value="Acyl-CoA N-acyltransferases (Nat)"/>
    <property type="match status" value="1"/>
</dbReference>
<dbReference type="Gene3D" id="3.40.630.30">
    <property type="match status" value="1"/>
</dbReference>
<dbReference type="PROSITE" id="PS51186">
    <property type="entry name" value="GNAT"/>
    <property type="match status" value="1"/>
</dbReference>
<dbReference type="Pfam" id="PF13508">
    <property type="entry name" value="Acetyltransf_7"/>
    <property type="match status" value="1"/>
</dbReference>
<dbReference type="AlphaFoldDB" id="A0AAX6N1E6"/>
<evidence type="ECO:0000313" key="3">
    <source>
        <dbReference type="Proteomes" id="UP001369815"/>
    </source>
</evidence>
<evidence type="ECO:0000313" key="2">
    <source>
        <dbReference type="EMBL" id="KAK6958487.1"/>
    </source>
</evidence>
<keyword evidence="3" id="KW-1185">Reference proteome</keyword>
<gene>
    <name evidence="2" type="ORF">Daesc_001288</name>
</gene>
<protein>
    <recommendedName>
        <fullName evidence="1">N-acetyltransferase domain-containing protein</fullName>
    </recommendedName>
</protein>
<dbReference type="InterPro" id="IPR000182">
    <property type="entry name" value="GNAT_dom"/>
</dbReference>
<reference evidence="2 3" key="1">
    <citation type="journal article" date="2024" name="Front Chem Biol">
        <title>Unveiling the potential of Daldinia eschscholtzii MFLUCC 19-0629 through bioactivity and bioinformatics studies for enhanced sustainable agriculture production.</title>
        <authorList>
            <person name="Brooks S."/>
            <person name="Weaver J.A."/>
            <person name="Klomchit A."/>
            <person name="Alharthi S.A."/>
            <person name="Onlamun T."/>
            <person name="Nurani R."/>
            <person name="Vong T.K."/>
            <person name="Alberti F."/>
            <person name="Greco C."/>
        </authorList>
    </citation>
    <scope>NUCLEOTIDE SEQUENCE [LARGE SCALE GENOMIC DNA]</scope>
    <source>
        <strain evidence="2">MFLUCC 19-0629</strain>
    </source>
</reference>
<comment type="caution">
    <text evidence="2">The sequence shown here is derived from an EMBL/GenBank/DDBJ whole genome shotgun (WGS) entry which is preliminary data.</text>
</comment>
<dbReference type="GO" id="GO:0016747">
    <property type="term" value="F:acyltransferase activity, transferring groups other than amino-acyl groups"/>
    <property type="evidence" value="ECO:0007669"/>
    <property type="project" value="InterPro"/>
</dbReference>